<comment type="caution">
    <text evidence="10">The sequence shown here is derived from an EMBL/GenBank/DDBJ whole genome shotgun (WGS) entry which is preliminary data.</text>
</comment>
<gene>
    <name evidence="10" type="ORF">NW762_009545</name>
</gene>
<sequence length="553" mass="60996">MHFARSWRLALLGALASVPCGADNTNNVAIIGAGAAGSSAAFHLWKYALEEDIAINITIFEKSDRIGGRSLTVPAYNDPAQPIELGASIFVGANPILVNATRRFHLPVSEPHRLEKDDVTAIWDGINFVFETTEGSWGGWDLAKMFWRYGLSPYRAKKAVDGMIGEFLKLYESPYFPFKSLSQRAEQLDLNRITSLTGEQLLAEANVDSRFAREIIQVATRVNYASNLAYIHGLETLVSLATDKAMSVETGNWRIFEEMTLESGAAVYRNTTVVSIEKAQKKTKSSSPKYIISTKDANSKDDTPENYGVEFDNVIIANPWQFSNTKAGEGVLEREIDEIPYTKLHVTLFTSPLKLDPEFFSMKPGSKTPATVYTTLGENEEVKKGADGVGRAGFYSVSTLKYIDNPKTGQKERVYKIFSPEAISAKFLTKLLGTEIPESVISGKGQSEEKAFEPISWYYPHHFYSYPIELPRVTFEDPVIGKGVYYTSGIESFISCMETSALMGRNVARLVADDVSGVKRPDDILSGAGKQSNEQVTVEEAVEGIRAQAGAEL</sequence>
<keyword evidence="3" id="KW-0285">Flavoprotein</keyword>
<dbReference type="InterPro" id="IPR036188">
    <property type="entry name" value="FAD/NAD-bd_sf"/>
</dbReference>
<evidence type="ECO:0000256" key="6">
    <source>
        <dbReference type="ARBA" id="ARBA00023002"/>
    </source>
</evidence>
<protein>
    <recommendedName>
        <fullName evidence="9">Prenylcysteine lyase domain-containing protein</fullName>
    </recommendedName>
</protein>
<dbReference type="InterPro" id="IPR010795">
    <property type="entry name" value="Prenylcys_lyase"/>
</dbReference>
<comment type="similarity">
    <text evidence="2">Belongs to the prenylcysteine oxidase family.</text>
</comment>
<evidence type="ECO:0000259" key="9">
    <source>
        <dbReference type="Pfam" id="PF07156"/>
    </source>
</evidence>
<keyword evidence="6" id="KW-0560">Oxidoreductase</keyword>
<evidence type="ECO:0000256" key="2">
    <source>
        <dbReference type="ARBA" id="ARBA00009967"/>
    </source>
</evidence>
<dbReference type="Pfam" id="PF13450">
    <property type="entry name" value="NAD_binding_8"/>
    <property type="match status" value="1"/>
</dbReference>
<dbReference type="GO" id="GO:0030327">
    <property type="term" value="P:prenylated protein catabolic process"/>
    <property type="evidence" value="ECO:0007669"/>
    <property type="project" value="TreeGrafter"/>
</dbReference>
<dbReference type="PANTHER" id="PTHR15944:SF0">
    <property type="entry name" value="PRENYLCYSTEINE LYASE DOMAIN-CONTAINING PROTEIN"/>
    <property type="match status" value="1"/>
</dbReference>
<dbReference type="Proteomes" id="UP001152049">
    <property type="component" value="Unassembled WGS sequence"/>
</dbReference>
<feature type="chain" id="PRO_5040866139" description="Prenylcysteine lyase domain-containing protein" evidence="8">
    <location>
        <begin position="23"/>
        <end position="553"/>
    </location>
</feature>
<evidence type="ECO:0000256" key="1">
    <source>
        <dbReference type="ARBA" id="ARBA00001974"/>
    </source>
</evidence>
<evidence type="ECO:0000256" key="7">
    <source>
        <dbReference type="ARBA" id="ARBA00023180"/>
    </source>
</evidence>
<evidence type="ECO:0000313" key="11">
    <source>
        <dbReference type="Proteomes" id="UP001152049"/>
    </source>
</evidence>
<reference evidence="10" key="1">
    <citation type="submission" date="2022-09" db="EMBL/GenBank/DDBJ databases">
        <title>Fusarium specimens isolated from Avocado Roots.</title>
        <authorList>
            <person name="Stajich J."/>
            <person name="Roper C."/>
            <person name="Heimlech-Rivalta G."/>
        </authorList>
    </citation>
    <scope>NUCLEOTIDE SEQUENCE</scope>
    <source>
        <strain evidence="10">CF00136</strain>
    </source>
</reference>
<dbReference type="SUPFAM" id="SSF51905">
    <property type="entry name" value="FAD/NAD(P)-binding domain"/>
    <property type="match status" value="1"/>
</dbReference>
<organism evidence="10 11">
    <name type="scientific">Fusarium torreyae</name>
    <dbReference type="NCBI Taxonomy" id="1237075"/>
    <lineage>
        <taxon>Eukaryota</taxon>
        <taxon>Fungi</taxon>
        <taxon>Dikarya</taxon>
        <taxon>Ascomycota</taxon>
        <taxon>Pezizomycotina</taxon>
        <taxon>Sordariomycetes</taxon>
        <taxon>Hypocreomycetidae</taxon>
        <taxon>Hypocreales</taxon>
        <taxon>Nectriaceae</taxon>
        <taxon>Fusarium</taxon>
    </lineage>
</organism>
<evidence type="ECO:0000313" key="10">
    <source>
        <dbReference type="EMBL" id="KAJ4255548.1"/>
    </source>
</evidence>
<evidence type="ECO:0000256" key="3">
    <source>
        <dbReference type="ARBA" id="ARBA00022630"/>
    </source>
</evidence>
<keyword evidence="11" id="KW-1185">Reference proteome</keyword>
<keyword evidence="4 8" id="KW-0732">Signal</keyword>
<name>A0A9W8RTI8_9HYPO</name>
<dbReference type="AlphaFoldDB" id="A0A9W8RTI8"/>
<dbReference type="OrthoDB" id="437369at2759"/>
<dbReference type="PANTHER" id="PTHR15944">
    <property type="entry name" value="FARNESYLCYSTEINE LYASE"/>
    <property type="match status" value="1"/>
</dbReference>
<accession>A0A9W8RTI8</accession>
<dbReference type="EMBL" id="JAOQAZ010000020">
    <property type="protein sequence ID" value="KAJ4255548.1"/>
    <property type="molecule type" value="Genomic_DNA"/>
</dbReference>
<dbReference type="Gene3D" id="3.50.50.60">
    <property type="entry name" value="FAD/NAD(P)-binding domain"/>
    <property type="match status" value="1"/>
</dbReference>
<evidence type="ECO:0000256" key="8">
    <source>
        <dbReference type="SAM" id="SignalP"/>
    </source>
</evidence>
<comment type="cofactor">
    <cofactor evidence="1">
        <name>FAD</name>
        <dbReference type="ChEBI" id="CHEBI:57692"/>
    </cofactor>
</comment>
<dbReference type="GO" id="GO:0001735">
    <property type="term" value="F:prenylcysteine oxidase activity"/>
    <property type="evidence" value="ECO:0007669"/>
    <property type="project" value="InterPro"/>
</dbReference>
<evidence type="ECO:0000256" key="4">
    <source>
        <dbReference type="ARBA" id="ARBA00022729"/>
    </source>
</evidence>
<feature type="signal peptide" evidence="8">
    <location>
        <begin position="1"/>
        <end position="22"/>
    </location>
</feature>
<dbReference type="Pfam" id="PF07156">
    <property type="entry name" value="Prenylcys_lyase"/>
    <property type="match status" value="1"/>
</dbReference>
<dbReference type="PIRSF" id="PIRSF036292">
    <property type="entry name" value="Prenylcysteine_oxidase"/>
    <property type="match status" value="1"/>
</dbReference>
<keyword evidence="5" id="KW-0274">FAD</keyword>
<keyword evidence="7" id="KW-0325">Glycoprotein</keyword>
<proteinExistence type="inferred from homology"/>
<evidence type="ECO:0000256" key="5">
    <source>
        <dbReference type="ARBA" id="ARBA00022827"/>
    </source>
</evidence>
<dbReference type="InterPro" id="IPR017046">
    <property type="entry name" value="Prenylcysteine_Oxase1"/>
</dbReference>
<feature type="domain" description="Prenylcysteine lyase" evidence="9">
    <location>
        <begin position="134"/>
        <end position="516"/>
    </location>
</feature>
<dbReference type="GO" id="GO:0030328">
    <property type="term" value="P:prenylcysteine catabolic process"/>
    <property type="evidence" value="ECO:0007669"/>
    <property type="project" value="InterPro"/>
</dbReference>